<organism evidence="1 2">
    <name type="scientific">Trifolium medium</name>
    <dbReference type="NCBI Taxonomy" id="97028"/>
    <lineage>
        <taxon>Eukaryota</taxon>
        <taxon>Viridiplantae</taxon>
        <taxon>Streptophyta</taxon>
        <taxon>Embryophyta</taxon>
        <taxon>Tracheophyta</taxon>
        <taxon>Spermatophyta</taxon>
        <taxon>Magnoliopsida</taxon>
        <taxon>eudicotyledons</taxon>
        <taxon>Gunneridae</taxon>
        <taxon>Pentapetalae</taxon>
        <taxon>rosids</taxon>
        <taxon>fabids</taxon>
        <taxon>Fabales</taxon>
        <taxon>Fabaceae</taxon>
        <taxon>Papilionoideae</taxon>
        <taxon>50 kb inversion clade</taxon>
        <taxon>NPAAA clade</taxon>
        <taxon>Hologalegina</taxon>
        <taxon>IRL clade</taxon>
        <taxon>Trifolieae</taxon>
        <taxon>Trifolium</taxon>
    </lineage>
</organism>
<dbReference type="InterPro" id="IPR001806">
    <property type="entry name" value="Small_GTPase"/>
</dbReference>
<accession>A0A392R1F1</accession>
<sequence>EILLNFKELQKHGNPDILMALVGNKADLLEKREVAVQDGVDYAEKNGMFFL</sequence>
<comment type="caution">
    <text evidence="1">The sequence shown here is derived from an EMBL/GenBank/DDBJ whole genome shotgun (WGS) entry which is preliminary data.</text>
</comment>
<dbReference type="Proteomes" id="UP000265520">
    <property type="component" value="Unassembled WGS sequence"/>
</dbReference>
<dbReference type="InterPro" id="IPR027417">
    <property type="entry name" value="P-loop_NTPase"/>
</dbReference>
<name>A0A392R1F1_9FABA</name>
<dbReference type="GO" id="GO:0003924">
    <property type="term" value="F:GTPase activity"/>
    <property type="evidence" value="ECO:0007669"/>
    <property type="project" value="InterPro"/>
</dbReference>
<evidence type="ECO:0000313" key="2">
    <source>
        <dbReference type="Proteomes" id="UP000265520"/>
    </source>
</evidence>
<evidence type="ECO:0000313" key="1">
    <source>
        <dbReference type="EMBL" id="MCI29912.1"/>
    </source>
</evidence>
<dbReference type="Gene3D" id="3.40.50.300">
    <property type="entry name" value="P-loop containing nucleotide triphosphate hydrolases"/>
    <property type="match status" value="1"/>
</dbReference>
<dbReference type="EMBL" id="LXQA010175789">
    <property type="protein sequence ID" value="MCI29912.1"/>
    <property type="molecule type" value="Genomic_DNA"/>
</dbReference>
<dbReference type="GO" id="GO:0005525">
    <property type="term" value="F:GTP binding"/>
    <property type="evidence" value="ECO:0007669"/>
    <property type="project" value="InterPro"/>
</dbReference>
<dbReference type="Pfam" id="PF00071">
    <property type="entry name" value="Ras"/>
    <property type="match status" value="1"/>
</dbReference>
<keyword evidence="2" id="KW-1185">Reference proteome</keyword>
<dbReference type="AlphaFoldDB" id="A0A392R1F1"/>
<proteinExistence type="predicted"/>
<dbReference type="SUPFAM" id="SSF52540">
    <property type="entry name" value="P-loop containing nucleoside triphosphate hydrolases"/>
    <property type="match status" value="1"/>
</dbReference>
<reference evidence="1 2" key="1">
    <citation type="journal article" date="2018" name="Front. Plant Sci.">
        <title>Red Clover (Trifolium pratense) and Zigzag Clover (T. medium) - A Picture of Genomic Similarities and Differences.</title>
        <authorList>
            <person name="Dluhosova J."/>
            <person name="Istvanek J."/>
            <person name="Nedelnik J."/>
            <person name="Repkova J."/>
        </authorList>
    </citation>
    <scope>NUCLEOTIDE SEQUENCE [LARGE SCALE GENOMIC DNA]</scope>
    <source>
        <strain evidence="2">cv. 10/8</strain>
        <tissue evidence="1">Leaf</tissue>
    </source>
</reference>
<protein>
    <submittedName>
        <fullName evidence="1">Ras-related protein RABF1</fullName>
    </submittedName>
</protein>
<feature type="non-terminal residue" evidence="1">
    <location>
        <position position="1"/>
    </location>
</feature>